<keyword evidence="1" id="KW-0732">Signal</keyword>
<protein>
    <submittedName>
        <fullName evidence="2">Uncharacterized protein</fullName>
    </submittedName>
</protein>
<organism evidence="2 3">
    <name type="scientific">Handroanthus impetiginosus</name>
    <dbReference type="NCBI Taxonomy" id="429701"/>
    <lineage>
        <taxon>Eukaryota</taxon>
        <taxon>Viridiplantae</taxon>
        <taxon>Streptophyta</taxon>
        <taxon>Embryophyta</taxon>
        <taxon>Tracheophyta</taxon>
        <taxon>Spermatophyta</taxon>
        <taxon>Magnoliopsida</taxon>
        <taxon>eudicotyledons</taxon>
        <taxon>Gunneridae</taxon>
        <taxon>Pentapetalae</taxon>
        <taxon>asterids</taxon>
        <taxon>lamiids</taxon>
        <taxon>Lamiales</taxon>
        <taxon>Bignoniaceae</taxon>
        <taxon>Crescentiina</taxon>
        <taxon>Tabebuia alliance</taxon>
        <taxon>Handroanthus</taxon>
    </lineage>
</organism>
<keyword evidence="3" id="KW-1185">Reference proteome</keyword>
<dbReference type="AlphaFoldDB" id="A0A2G9H554"/>
<dbReference type="Proteomes" id="UP000231279">
    <property type="component" value="Unassembled WGS sequence"/>
</dbReference>
<evidence type="ECO:0000313" key="3">
    <source>
        <dbReference type="Proteomes" id="UP000231279"/>
    </source>
</evidence>
<accession>A0A2G9H554</accession>
<evidence type="ECO:0000313" key="2">
    <source>
        <dbReference type="EMBL" id="PIN12623.1"/>
    </source>
</evidence>
<sequence length="56" mass="6147">MVWETVITCLLHVALLCCEKCASVSREVVQGSRVFTVVVCQILMSGVGGKECRFDL</sequence>
<dbReference type="EMBL" id="NKXS01002651">
    <property type="protein sequence ID" value="PIN12623.1"/>
    <property type="molecule type" value="Genomic_DNA"/>
</dbReference>
<feature type="chain" id="PRO_5013587321" evidence="1">
    <location>
        <begin position="19"/>
        <end position="56"/>
    </location>
</feature>
<evidence type="ECO:0000256" key="1">
    <source>
        <dbReference type="SAM" id="SignalP"/>
    </source>
</evidence>
<gene>
    <name evidence="2" type="ORF">CDL12_14776</name>
</gene>
<name>A0A2G9H554_9LAMI</name>
<comment type="caution">
    <text evidence="2">The sequence shown here is derived from an EMBL/GenBank/DDBJ whole genome shotgun (WGS) entry which is preliminary data.</text>
</comment>
<reference evidence="3" key="1">
    <citation type="journal article" date="2018" name="Gigascience">
        <title>Genome assembly of the Pink Ipe (Handroanthus impetiginosus, Bignoniaceae), a highly valued, ecologically keystone Neotropical timber forest tree.</title>
        <authorList>
            <person name="Silva-Junior O.B."/>
            <person name="Grattapaglia D."/>
            <person name="Novaes E."/>
            <person name="Collevatti R.G."/>
        </authorList>
    </citation>
    <scope>NUCLEOTIDE SEQUENCE [LARGE SCALE GENOMIC DNA]</scope>
    <source>
        <strain evidence="3">cv. UFG-1</strain>
    </source>
</reference>
<feature type="signal peptide" evidence="1">
    <location>
        <begin position="1"/>
        <end position="18"/>
    </location>
</feature>
<proteinExistence type="predicted"/>